<feature type="region of interest" description="Disordered" evidence="1">
    <location>
        <begin position="1"/>
        <end position="31"/>
    </location>
</feature>
<evidence type="ECO:0000256" key="1">
    <source>
        <dbReference type="SAM" id="MobiDB-lite"/>
    </source>
</evidence>
<reference evidence="2 3" key="1">
    <citation type="submission" date="2024-04" db="EMBL/GenBank/DDBJ databases">
        <title>Phyllosticta paracitricarpa is synonymous to the EU quarantine fungus P. citricarpa based on phylogenomic analyses.</title>
        <authorList>
            <consortium name="Lawrence Berkeley National Laboratory"/>
            <person name="Van ingen-buijs V.A."/>
            <person name="Van westerhoven A.C."/>
            <person name="Haridas S."/>
            <person name="Skiadas P."/>
            <person name="Martin F."/>
            <person name="Groenewald J.Z."/>
            <person name="Crous P.W."/>
            <person name="Seidl M.F."/>
        </authorList>
    </citation>
    <scope>NUCLEOTIDE SEQUENCE [LARGE SCALE GENOMIC DNA]</scope>
    <source>
        <strain evidence="2 3">CBS 141358</strain>
    </source>
</reference>
<feature type="compositionally biased region" description="Polar residues" evidence="1">
    <location>
        <begin position="1"/>
        <end position="11"/>
    </location>
</feature>
<accession>A0ABR1NGM3</accession>
<keyword evidence="3" id="KW-1185">Reference proteome</keyword>
<sequence>MAPQLPITSQPGERVWMPDQKQTPMPPEEEEMLERRIFDCARADISLQHWQRGMSPEEEHRSKQLACGPQPGPAPVTPRPHQTRRSIEDELRSQQKESTAWTLTLPIRSKSGLPSVDEVDKSQHPKLTITVTSLEQERRFERLIFEPRHIPTPEKEEALRALRPTNTGRGMSFNEGSYRPPRAEDWMTLELRQVLEPTAIPLPFETYVKAISVLEGELHPDQATESWKQHTVACLEMCRTGYLEKDQAQIDHFFREYIHFSQAWFRSRQSLAIIEMGLDDVIDSEYCSDTLIDRLHVDWREARDDVRRKKMLTRFNRLQLRKYRRRRSQLRRLQLTHESLDALDELARSI</sequence>
<dbReference type="EMBL" id="JBBPBF010000004">
    <property type="protein sequence ID" value="KAK7614342.1"/>
    <property type="molecule type" value="Genomic_DNA"/>
</dbReference>
<gene>
    <name evidence="2" type="ORF">JOL62DRAFT_609039</name>
</gene>
<organism evidence="2 3">
    <name type="scientific">Phyllosticta paracitricarpa</name>
    <dbReference type="NCBI Taxonomy" id="2016321"/>
    <lineage>
        <taxon>Eukaryota</taxon>
        <taxon>Fungi</taxon>
        <taxon>Dikarya</taxon>
        <taxon>Ascomycota</taxon>
        <taxon>Pezizomycotina</taxon>
        <taxon>Dothideomycetes</taxon>
        <taxon>Dothideomycetes incertae sedis</taxon>
        <taxon>Botryosphaeriales</taxon>
        <taxon>Phyllostictaceae</taxon>
        <taxon>Phyllosticta</taxon>
    </lineage>
</organism>
<comment type="caution">
    <text evidence="2">The sequence shown here is derived from an EMBL/GenBank/DDBJ whole genome shotgun (WGS) entry which is preliminary data.</text>
</comment>
<protein>
    <submittedName>
        <fullName evidence="2">Uncharacterized protein</fullName>
    </submittedName>
</protein>
<proteinExistence type="predicted"/>
<dbReference type="Proteomes" id="UP001367316">
    <property type="component" value="Unassembled WGS sequence"/>
</dbReference>
<evidence type="ECO:0000313" key="3">
    <source>
        <dbReference type="Proteomes" id="UP001367316"/>
    </source>
</evidence>
<feature type="compositionally biased region" description="Basic and acidic residues" evidence="1">
    <location>
        <begin position="85"/>
        <end position="95"/>
    </location>
</feature>
<feature type="region of interest" description="Disordered" evidence="1">
    <location>
        <begin position="52"/>
        <end position="99"/>
    </location>
</feature>
<evidence type="ECO:0000313" key="2">
    <source>
        <dbReference type="EMBL" id="KAK7614342.1"/>
    </source>
</evidence>
<name>A0ABR1NGM3_9PEZI</name>